<sequence>MHAQHQTYPLCPVTGCAACRALPAQAARRQSALRDPLNSQEPIDTKLTPTLRLSQFHQTVRKTTAQQPNGEQPATLTLAARRRTSSCKSQHQAISSPVTPVSEEQDTLSSPTIDLTLLSRPLNQRTCDLSSVWAGEEIRTRDQLGITIECLKECDRRRDRCLAVTLDTSPSTAQRCYALQRGTDNDPNKLTTAPTVSFFEKTCIPELKPFQHPKQRLQTRTIPLCLVSLVSHDKCPQSVSMCLPSERSCGKAWAFVRVPGYDLEVNGLVLNNVPTRQECQAECLRATNIPCRSATYNIRLRTCRLMAETRRTDPESFNPATRDVEFLENQCAPDPPNCDYANYEGRFLPYFDRYFTNVFDTTECKKYCDTERDFTCRSFNFQSFRRECSLSSDDTFTVGGQGVLQVERDYFYSEKGACKTGKWCGAGHLMTPSV</sequence>
<feature type="compositionally biased region" description="Polar residues" evidence="1">
    <location>
        <begin position="88"/>
        <end position="99"/>
    </location>
</feature>
<evidence type="ECO:0000259" key="2">
    <source>
        <dbReference type="PROSITE" id="PS50948"/>
    </source>
</evidence>
<dbReference type="Proteomes" id="UP000324222">
    <property type="component" value="Unassembled WGS sequence"/>
</dbReference>
<accession>A0A5B7EQN0</accession>
<dbReference type="GO" id="GO:0009653">
    <property type="term" value="P:anatomical structure morphogenesis"/>
    <property type="evidence" value="ECO:0007669"/>
    <property type="project" value="TreeGrafter"/>
</dbReference>
<dbReference type="PANTHER" id="PTHR47327:SF7">
    <property type="entry name" value="GH08941P"/>
    <property type="match status" value="1"/>
</dbReference>
<dbReference type="OrthoDB" id="6430118at2759"/>
<dbReference type="SUPFAM" id="SSF57414">
    <property type="entry name" value="Hairpin loop containing domain-like"/>
    <property type="match status" value="2"/>
</dbReference>
<comment type="caution">
    <text evidence="3">The sequence shown here is derived from an EMBL/GenBank/DDBJ whole genome shotgun (WGS) entry which is preliminary data.</text>
</comment>
<dbReference type="SMART" id="SM00473">
    <property type="entry name" value="PAN_AP"/>
    <property type="match status" value="3"/>
</dbReference>
<protein>
    <recommendedName>
        <fullName evidence="2">Apple domain-containing protein</fullName>
    </recommendedName>
</protein>
<dbReference type="Gene3D" id="3.50.4.10">
    <property type="entry name" value="Hepatocyte Growth Factor"/>
    <property type="match status" value="2"/>
</dbReference>
<dbReference type="CDD" id="cd01099">
    <property type="entry name" value="PAN_AP_HGF"/>
    <property type="match status" value="2"/>
</dbReference>
<gene>
    <name evidence="3" type="ORF">E2C01_028992</name>
</gene>
<evidence type="ECO:0000256" key="1">
    <source>
        <dbReference type="SAM" id="MobiDB-lite"/>
    </source>
</evidence>
<feature type="domain" description="Apple" evidence="2">
    <location>
        <begin position="249"/>
        <end position="331"/>
    </location>
</feature>
<evidence type="ECO:0000313" key="4">
    <source>
        <dbReference type="Proteomes" id="UP000324222"/>
    </source>
</evidence>
<dbReference type="AlphaFoldDB" id="A0A5B7EQN0"/>
<dbReference type="Pfam" id="PF00024">
    <property type="entry name" value="PAN_1"/>
    <property type="match status" value="2"/>
</dbReference>
<reference evidence="3 4" key="1">
    <citation type="submission" date="2019-05" db="EMBL/GenBank/DDBJ databases">
        <title>Another draft genome of Portunus trituberculatus and its Hox gene families provides insights of decapod evolution.</title>
        <authorList>
            <person name="Jeong J.-H."/>
            <person name="Song I."/>
            <person name="Kim S."/>
            <person name="Choi T."/>
            <person name="Kim D."/>
            <person name="Ryu S."/>
            <person name="Kim W."/>
        </authorList>
    </citation>
    <scope>NUCLEOTIDE SEQUENCE [LARGE SCALE GENOMIC DNA]</scope>
    <source>
        <tissue evidence="3">Muscle</tissue>
    </source>
</reference>
<keyword evidence="4" id="KW-1185">Reference proteome</keyword>
<dbReference type="PROSITE" id="PS50948">
    <property type="entry name" value="PAN"/>
    <property type="match status" value="2"/>
</dbReference>
<dbReference type="InterPro" id="IPR003609">
    <property type="entry name" value="Pan_app"/>
</dbReference>
<proteinExistence type="predicted"/>
<name>A0A5B7EQN0_PORTR</name>
<dbReference type="EMBL" id="VSRR010003304">
    <property type="protein sequence ID" value="MPC35567.1"/>
    <property type="molecule type" value="Genomic_DNA"/>
</dbReference>
<dbReference type="InterPro" id="IPR052774">
    <property type="entry name" value="Celegans_DevNeuronal_Protein"/>
</dbReference>
<organism evidence="3 4">
    <name type="scientific">Portunus trituberculatus</name>
    <name type="common">Swimming crab</name>
    <name type="synonym">Neptunus trituberculatus</name>
    <dbReference type="NCBI Taxonomy" id="210409"/>
    <lineage>
        <taxon>Eukaryota</taxon>
        <taxon>Metazoa</taxon>
        <taxon>Ecdysozoa</taxon>
        <taxon>Arthropoda</taxon>
        <taxon>Crustacea</taxon>
        <taxon>Multicrustacea</taxon>
        <taxon>Malacostraca</taxon>
        <taxon>Eumalacostraca</taxon>
        <taxon>Eucarida</taxon>
        <taxon>Decapoda</taxon>
        <taxon>Pleocyemata</taxon>
        <taxon>Brachyura</taxon>
        <taxon>Eubrachyura</taxon>
        <taxon>Portunoidea</taxon>
        <taxon>Portunidae</taxon>
        <taxon>Portuninae</taxon>
        <taxon>Portunus</taxon>
    </lineage>
</organism>
<dbReference type="PANTHER" id="PTHR47327">
    <property type="entry name" value="FI18240P1-RELATED"/>
    <property type="match status" value="1"/>
</dbReference>
<feature type="domain" description="Apple" evidence="2">
    <location>
        <begin position="338"/>
        <end position="418"/>
    </location>
</feature>
<evidence type="ECO:0000313" key="3">
    <source>
        <dbReference type="EMBL" id="MPC35567.1"/>
    </source>
</evidence>
<feature type="region of interest" description="Disordered" evidence="1">
    <location>
        <begin position="88"/>
        <end position="107"/>
    </location>
</feature>